<evidence type="ECO:0000313" key="4">
    <source>
        <dbReference type="Proteomes" id="UP000601435"/>
    </source>
</evidence>
<dbReference type="Proteomes" id="UP000601435">
    <property type="component" value="Unassembled WGS sequence"/>
</dbReference>
<evidence type="ECO:0000256" key="2">
    <source>
        <dbReference type="SAM" id="Phobius"/>
    </source>
</evidence>
<evidence type="ECO:0000256" key="1">
    <source>
        <dbReference type="SAM" id="MobiDB-lite"/>
    </source>
</evidence>
<protein>
    <submittedName>
        <fullName evidence="3">Uncharacterized protein</fullName>
    </submittedName>
</protein>
<proteinExistence type="predicted"/>
<accession>A0A812PPH9</accession>
<keyword evidence="4" id="KW-1185">Reference proteome</keyword>
<evidence type="ECO:0000313" key="3">
    <source>
        <dbReference type="EMBL" id="CAE7369865.1"/>
    </source>
</evidence>
<keyword evidence="2" id="KW-1133">Transmembrane helix</keyword>
<dbReference type="AlphaFoldDB" id="A0A812PPH9"/>
<organism evidence="3 4">
    <name type="scientific">Symbiodinium necroappetens</name>
    <dbReference type="NCBI Taxonomy" id="1628268"/>
    <lineage>
        <taxon>Eukaryota</taxon>
        <taxon>Sar</taxon>
        <taxon>Alveolata</taxon>
        <taxon>Dinophyceae</taxon>
        <taxon>Suessiales</taxon>
        <taxon>Symbiodiniaceae</taxon>
        <taxon>Symbiodinium</taxon>
    </lineage>
</organism>
<dbReference type="EMBL" id="CAJNJA010015865">
    <property type="protein sequence ID" value="CAE7369865.1"/>
    <property type="molecule type" value="Genomic_DNA"/>
</dbReference>
<keyword evidence="2" id="KW-0472">Membrane</keyword>
<comment type="caution">
    <text evidence="3">The sequence shown here is derived from an EMBL/GenBank/DDBJ whole genome shotgun (WGS) entry which is preliminary data.</text>
</comment>
<name>A0A812PPH9_9DINO</name>
<gene>
    <name evidence="3" type="ORF">SNEC2469_LOCUS9926</name>
</gene>
<feature type="transmembrane region" description="Helical" evidence="2">
    <location>
        <begin position="340"/>
        <end position="368"/>
    </location>
</feature>
<feature type="compositionally biased region" description="Polar residues" evidence="1">
    <location>
        <begin position="260"/>
        <end position="271"/>
    </location>
</feature>
<feature type="transmembrane region" description="Helical" evidence="2">
    <location>
        <begin position="20"/>
        <end position="42"/>
    </location>
</feature>
<feature type="region of interest" description="Disordered" evidence="1">
    <location>
        <begin position="222"/>
        <end position="271"/>
    </location>
</feature>
<dbReference type="InterPro" id="IPR013761">
    <property type="entry name" value="SAM/pointed_sf"/>
</dbReference>
<sequence>MIQKQIGGTSPGQRKPCWAWSYWISRLVLASILFLIAVDINPEVDDSPRRRRRLIAATRVLSPAIQGSNWWTSCGLHMHTCSGPWLPQMKEYCCCDSGYTWAADACDLETTTTLPVPDAEDSSGRSTLLFCETFDQEESEGSLTYEEMLRLNETSVQEWVAGVLAEAGYERSLPEVTRILQKHHVDGEALPTLTSWSLMTYGMDQGPSQAISGRVQSLKISPRRLSSGTSGCSDDDGDTSIHTGSSGCTEDEQEQHRSLHTGSQGCSKSSTGTRGCHHRHASGAQGCHHAHYAAKGCDSGARGCHHAHHAAKGCDSGVQGCHSGVCGCQDRSGLGDTFGFVMLLPFIMIVVIGIMVHALAALPILMLYPVAFPVILAMVSFTTGSFLALLCAGLSAIAWTAWTGSIVWLRSARAEADGILLDVTSGED</sequence>
<dbReference type="OrthoDB" id="414813at2759"/>
<reference evidence="3" key="1">
    <citation type="submission" date="2021-02" db="EMBL/GenBank/DDBJ databases">
        <authorList>
            <person name="Dougan E. K."/>
            <person name="Rhodes N."/>
            <person name="Thang M."/>
            <person name="Chan C."/>
        </authorList>
    </citation>
    <scope>NUCLEOTIDE SEQUENCE</scope>
</reference>
<dbReference type="Gene3D" id="1.10.150.50">
    <property type="entry name" value="Transcription Factor, Ets-1"/>
    <property type="match status" value="1"/>
</dbReference>
<feature type="transmembrane region" description="Helical" evidence="2">
    <location>
        <begin position="374"/>
        <end position="402"/>
    </location>
</feature>
<keyword evidence="2" id="KW-0812">Transmembrane</keyword>